<feature type="signal peptide" evidence="1">
    <location>
        <begin position="1"/>
        <end position="24"/>
    </location>
</feature>
<reference evidence="2 3" key="1">
    <citation type="submission" date="2019-05" db="EMBL/GenBank/DDBJ databases">
        <title>Another draft genome of Portunus trituberculatus and its Hox gene families provides insights of decapod evolution.</title>
        <authorList>
            <person name="Jeong J.-H."/>
            <person name="Song I."/>
            <person name="Kim S."/>
            <person name="Choi T."/>
            <person name="Kim D."/>
            <person name="Ryu S."/>
            <person name="Kim W."/>
        </authorList>
    </citation>
    <scope>NUCLEOTIDE SEQUENCE [LARGE SCALE GENOMIC DNA]</scope>
    <source>
        <tissue evidence="2">Muscle</tissue>
    </source>
</reference>
<name>A0A5B7E2L8_PORTR</name>
<dbReference type="AlphaFoldDB" id="A0A5B7E2L8"/>
<keyword evidence="1" id="KW-0732">Signal</keyword>
<feature type="chain" id="PRO_5022789918" evidence="1">
    <location>
        <begin position="25"/>
        <end position="53"/>
    </location>
</feature>
<evidence type="ECO:0000256" key="1">
    <source>
        <dbReference type="SAM" id="SignalP"/>
    </source>
</evidence>
<evidence type="ECO:0000313" key="3">
    <source>
        <dbReference type="Proteomes" id="UP000324222"/>
    </source>
</evidence>
<protein>
    <submittedName>
        <fullName evidence="2">Uncharacterized protein</fullName>
    </submittedName>
</protein>
<gene>
    <name evidence="2" type="ORF">E2C01_020832</name>
</gene>
<organism evidence="2 3">
    <name type="scientific">Portunus trituberculatus</name>
    <name type="common">Swimming crab</name>
    <name type="synonym">Neptunus trituberculatus</name>
    <dbReference type="NCBI Taxonomy" id="210409"/>
    <lineage>
        <taxon>Eukaryota</taxon>
        <taxon>Metazoa</taxon>
        <taxon>Ecdysozoa</taxon>
        <taxon>Arthropoda</taxon>
        <taxon>Crustacea</taxon>
        <taxon>Multicrustacea</taxon>
        <taxon>Malacostraca</taxon>
        <taxon>Eumalacostraca</taxon>
        <taxon>Eucarida</taxon>
        <taxon>Decapoda</taxon>
        <taxon>Pleocyemata</taxon>
        <taxon>Brachyura</taxon>
        <taxon>Eubrachyura</taxon>
        <taxon>Portunoidea</taxon>
        <taxon>Portunidae</taxon>
        <taxon>Portuninae</taxon>
        <taxon>Portunus</taxon>
    </lineage>
</organism>
<sequence length="53" mass="5906">MRCCKPSIKATVFMILLNVSLCVSQLKGAVTACPLKTTLLHIKLHTFHLKLKI</sequence>
<accession>A0A5B7E2L8</accession>
<dbReference type="Proteomes" id="UP000324222">
    <property type="component" value="Unassembled WGS sequence"/>
</dbReference>
<keyword evidence="3" id="KW-1185">Reference proteome</keyword>
<dbReference type="EMBL" id="VSRR010001782">
    <property type="protein sequence ID" value="MPC27655.1"/>
    <property type="molecule type" value="Genomic_DNA"/>
</dbReference>
<evidence type="ECO:0000313" key="2">
    <source>
        <dbReference type="EMBL" id="MPC27655.1"/>
    </source>
</evidence>
<proteinExistence type="predicted"/>
<comment type="caution">
    <text evidence="2">The sequence shown here is derived from an EMBL/GenBank/DDBJ whole genome shotgun (WGS) entry which is preliminary data.</text>
</comment>